<accession>A0A915JLK5</accession>
<reference evidence="3" key="1">
    <citation type="submission" date="2022-11" db="UniProtKB">
        <authorList>
            <consortium name="WormBaseParasite"/>
        </authorList>
    </citation>
    <scope>IDENTIFICATION</scope>
</reference>
<feature type="compositionally biased region" description="Basic residues" evidence="1">
    <location>
        <begin position="88"/>
        <end position="107"/>
    </location>
</feature>
<evidence type="ECO:0000313" key="2">
    <source>
        <dbReference type="Proteomes" id="UP000887565"/>
    </source>
</evidence>
<evidence type="ECO:0000313" key="3">
    <source>
        <dbReference type="WBParaSite" id="nRc.2.0.1.t26988-RA"/>
    </source>
</evidence>
<name>A0A915JLK5_ROMCU</name>
<feature type="region of interest" description="Disordered" evidence="1">
    <location>
        <begin position="87"/>
        <end position="117"/>
    </location>
</feature>
<dbReference type="Proteomes" id="UP000887565">
    <property type="component" value="Unplaced"/>
</dbReference>
<evidence type="ECO:0000256" key="1">
    <source>
        <dbReference type="SAM" id="MobiDB-lite"/>
    </source>
</evidence>
<sequence length="117" mass="13159">MVGPRVALLAATISVAINSTGWKNRADAAGEPEDQSRYGIVGIFFEYWQFLEAVEMVNIVDMPSSCQSSRWQCCMLATDMTSCQVHGPHTRKARNVQSVRHRQRRVLQPKGQQPIVK</sequence>
<dbReference type="WBParaSite" id="nRc.2.0.1.t26988-RA">
    <property type="protein sequence ID" value="nRc.2.0.1.t26988-RA"/>
    <property type="gene ID" value="nRc.2.0.1.g26988"/>
</dbReference>
<proteinExistence type="predicted"/>
<keyword evidence="2" id="KW-1185">Reference proteome</keyword>
<dbReference type="AlphaFoldDB" id="A0A915JLK5"/>
<protein>
    <submittedName>
        <fullName evidence="3">Secreted protein</fullName>
    </submittedName>
</protein>
<organism evidence="2 3">
    <name type="scientific">Romanomermis culicivorax</name>
    <name type="common">Nematode worm</name>
    <dbReference type="NCBI Taxonomy" id="13658"/>
    <lineage>
        <taxon>Eukaryota</taxon>
        <taxon>Metazoa</taxon>
        <taxon>Ecdysozoa</taxon>
        <taxon>Nematoda</taxon>
        <taxon>Enoplea</taxon>
        <taxon>Dorylaimia</taxon>
        <taxon>Mermithida</taxon>
        <taxon>Mermithoidea</taxon>
        <taxon>Mermithidae</taxon>
        <taxon>Romanomermis</taxon>
    </lineage>
</organism>